<feature type="domain" description="G-protein coupled receptors family 1 profile" evidence="14">
    <location>
        <begin position="60"/>
        <end position="344"/>
    </location>
</feature>
<proteinExistence type="inferred from homology"/>
<evidence type="ECO:0000256" key="8">
    <source>
        <dbReference type="ARBA" id="ARBA00023170"/>
    </source>
</evidence>
<name>A0A8B8AEW1_CRAVI</name>
<dbReference type="OrthoDB" id="5962705at2759"/>
<evidence type="ECO:0000256" key="11">
    <source>
        <dbReference type="RuleBase" id="RU000688"/>
    </source>
</evidence>
<feature type="transmembrane region" description="Helical" evidence="13">
    <location>
        <begin position="280"/>
        <end position="299"/>
    </location>
</feature>
<dbReference type="SUPFAM" id="SSF81321">
    <property type="entry name" value="Family A G protein-coupled receptor-like"/>
    <property type="match status" value="1"/>
</dbReference>
<dbReference type="InterPro" id="IPR005390">
    <property type="entry name" value="NeuromedU_rcpt"/>
</dbReference>
<evidence type="ECO:0000256" key="10">
    <source>
        <dbReference type="ARBA" id="ARBA00023224"/>
    </source>
</evidence>
<evidence type="ECO:0000256" key="5">
    <source>
        <dbReference type="ARBA" id="ARBA00023040"/>
    </source>
</evidence>
<dbReference type="Proteomes" id="UP000694844">
    <property type="component" value="Chromosome 6"/>
</dbReference>
<accession>A0A8B8AEW1</accession>
<gene>
    <name evidence="16" type="primary">LOC111101064</name>
</gene>
<evidence type="ECO:0000256" key="3">
    <source>
        <dbReference type="ARBA" id="ARBA00022692"/>
    </source>
</evidence>
<dbReference type="PROSITE" id="PS50262">
    <property type="entry name" value="G_PROTEIN_RECEP_F1_2"/>
    <property type="match status" value="1"/>
</dbReference>
<feature type="transmembrane region" description="Helical" evidence="13">
    <location>
        <begin position="216"/>
        <end position="238"/>
    </location>
</feature>
<evidence type="ECO:0000256" key="6">
    <source>
        <dbReference type="ARBA" id="ARBA00023136"/>
    </source>
</evidence>
<evidence type="ECO:0000256" key="9">
    <source>
        <dbReference type="ARBA" id="ARBA00023180"/>
    </source>
</evidence>
<comment type="subcellular location">
    <subcellularLocation>
        <location evidence="1">Cell membrane</location>
        <topology evidence="1">Multi-pass membrane protein</topology>
    </subcellularLocation>
</comment>
<feature type="transmembrane region" description="Helical" evidence="13">
    <location>
        <begin position="43"/>
        <end position="68"/>
    </location>
</feature>
<organism evidence="15 16">
    <name type="scientific">Crassostrea virginica</name>
    <name type="common">Eastern oyster</name>
    <dbReference type="NCBI Taxonomy" id="6565"/>
    <lineage>
        <taxon>Eukaryota</taxon>
        <taxon>Metazoa</taxon>
        <taxon>Spiralia</taxon>
        <taxon>Lophotrochozoa</taxon>
        <taxon>Mollusca</taxon>
        <taxon>Bivalvia</taxon>
        <taxon>Autobranchia</taxon>
        <taxon>Pteriomorphia</taxon>
        <taxon>Ostreida</taxon>
        <taxon>Ostreoidea</taxon>
        <taxon>Ostreidae</taxon>
        <taxon>Crassostrea</taxon>
    </lineage>
</organism>
<dbReference type="GO" id="GO:0001607">
    <property type="term" value="F:neuromedin U receptor activity"/>
    <property type="evidence" value="ECO:0007669"/>
    <property type="project" value="InterPro"/>
</dbReference>
<keyword evidence="10 11" id="KW-0807">Transducer</keyword>
<dbReference type="InterPro" id="IPR000276">
    <property type="entry name" value="GPCR_Rhodpsn"/>
</dbReference>
<keyword evidence="5 11" id="KW-0297">G-protein coupled receptor</keyword>
<evidence type="ECO:0000256" key="1">
    <source>
        <dbReference type="ARBA" id="ARBA00004651"/>
    </source>
</evidence>
<keyword evidence="4 13" id="KW-1133">Transmembrane helix</keyword>
<keyword evidence="9" id="KW-0325">Glycoprotein</keyword>
<feature type="transmembrane region" description="Helical" evidence="13">
    <location>
        <begin position="161"/>
        <end position="181"/>
    </location>
</feature>
<dbReference type="InterPro" id="IPR017452">
    <property type="entry name" value="GPCR_Rhodpsn_7TM"/>
</dbReference>
<keyword evidence="15" id="KW-1185">Reference proteome</keyword>
<keyword evidence="7" id="KW-1015">Disulfide bond</keyword>
<keyword evidence="2" id="KW-1003">Cell membrane</keyword>
<dbReference type="KEGG" id="cvn:111101064"/>
<feature type="transmembrane region" description="Helical" evidence="13">
    <location>
        <begin position="80"/>
        <end position="98"/>
    </location>
</feature>
<dbReference type="Gene3D" id="1.20.1070.10">
    <property type="entry name" value="Rhodopsin 7-helix transmembrane proteins"/>
    <property type="match status" value="1"/>
</dbReference>
<dbReference type="Pfam" id="PF00001">
    <property type="entry name" value="7tm_1"/>
    <property type="match status" value="1"/>
</dbReference>
<keyword evidence="6 13" id="KW-0472">Membrane</keyword>
<dbReference type="CDD" id="cd15134">
    <property type="entry name" value="7tmA_capaR"/>
    <property type="match status" value="1"/>
</dbReference>
<dbReference type="GeneID" id="111101064"/>
<evidence type="ECO:0000256" key="7">
    <source>
        <dbReference type="ARBA" id="ARBA00023157"/>
    </source>
</evidence>
<dbReference type="PANTHER" id="PTHR24243:SF208">
    <property type="entry name" value="PYROKININ-1 RECEPTOR"/>
    <property type="match status" value="1"/>
</dbReference>
<evidence type="ECO:0000256" key="13">
    <source>
        <dbReference type="SAM" id="Phobius"/>
    </source>
</evidence>
<dbReference type="GO" id="GO:0005886">
    <property type="term" value="C:plasma membrane"/>
    <property type="evidence" value="ECO:0007669"/>
    <property type="project" value="UniProtKB-SubCell"/>
</dbReference>
<evidence type="ECO:0000256" key="2">
    <source>
        <dbReference type="ARBA" id="ARBA00022475"/>
    </source>
</evidence>
<dbReference type="AlphaFoldDB" id="A0A8B8AEW1"/>
<dbReference type="PROSITE" id="PS00237">
    <property type="entry name" value="G_PROTEIN_RECEP_F1_1"/>
    <property type="match status" value="1"/>
</dbReference>
<evidence type="ECO:0000313" key="15">
    <source>
        <dbReference type="Proteomes" id="UP000694844"/>
    </source>
</evidence>
<evidence type="ECO:0000256" key="12">
    <source>
        <dbReference type="SAM" id="MobiDB-lite"/>
    </source>
</evidence>
<evidence type="ECO:0000256" key="4">
    <source>
        <dbReference type="ARBA" id="ARBA00022989"/>
    </source>
</evidence>
<feature type="transmembrane region" description="Helical" evidence="13">
    <location>
        <begin position="118"/>
        <end position="140"/>
    </location>
</feature>
<protein>
    <submittedName>
        <fullName evidence="16">Neuropeptides capa receptor-like</fullName>
    </submittedName>
</protein>
<sequence>MDNTSARWMPNSSNNSSANTTDFNEQTYLEMYLGVRHLDPLPLALLTIVYVAIFLSGTVGNACTCIVIARNRHMHTATNYYLFSLSVSDLATLFLALPQELYMIWEAYPWRLGEGFCIIKSFVTEMSAYASILTITAFTIERWAAICHPMRFQKLSNLSRAVKVIIVIWVLSILCALPYPIHTRTFYELHHPVTSLPLLDSMVCSIPHEWRELMKVFLQLSTFIFFVLPMTLISLIYIRIGITLYTSEVIGAQQKSVGQNGGTLKQSNKRSFSATEARKSVLKMLVAVVVAFFVCWAPFHVQRLWTIYMKREHWTLELLDLQNHVFFLSGVLYFFSATINPILYNVMSRKFRQAFRQTMCGRLPQPDPRSTYVSSYSPSRQRNLGYSKMSKCGLAGRFAMEETEQTFAESTA</sequence>
<reference evidence="16" key="1">
    <citation type="submission" date="2025-08" db="UniProtKB">
        <authorList>
            <consortium name="RefSeq"/>
        </authorList>
    </citation>
    <scope>IDENTIFICATION</scope>
    <source>
        <tissue evidence="16">Whole sample</tissue>
    </source>
</reference>
<feature type="transmembrane region" description="Helical" evidence="13">
    <location>
        <begin position="325"/>
        <end position="346"/>
    </location>
</feature>
<evidence type="ECO:0000313" key="16">
    <source>
        <dbReference type="RefSeq" id="XP_022289048.1"/>
    </source>
</evidence>
<keyword evidence="8 11" id="KW-0675">Receptor</keyword>
<evidence type="ECO:0000259" key="14">
    <source>
        <dbReference type="PROSITE" id="PS50262"/>
    </source>
</evidence>
<dbReference type="PRINTS" id="PR00237">
    <property type="entry name" value="GPCRRHODOPSN"/>
</dbReference>
<comment type="similarity">
    <text evidence="11">Belongs to the G-protein coupled receptor 1 family.</text>
</comment>
<dbReference type="PANTHER" id="PTHR24243">
    <property type="entry name" value="G-PROTEIN COUPLED RECEPTOR"/>
    <property type="match status" value="1"/>
</dbReference>
<feature type="region of interest" description="Disordered" evidence="12">
    <location>
        <begin position="1"/>
        <end position="21"/>
    </location>
</feature>
<dbReference type="RefSeq" id="XP_022289048.1">
    <property type="nucleotide sequence ID" value="XM_022433340.1"/>
</dbReference>
<keyword evidence="3 11" id="KW-0812">Transmembrane</keyword>
<dbReference type="PRINTS" id="PR01565">
    <property type="entry name" value="NEUROMEDINUR"/>
</dbReference>